<evidence type="ECO:0000256" key="1">
    <source>
        <dbReference type="SAM" id="SignalP"/>
    </source>
</evidence>
<gene>
    <name evidence="2" type="ORF">G3A44_06230</name>
</gene>
<dbReference type="InterPro" id="IPR028082">
    <property type="entry name" value="Peripla_BP_I"/>
</dbReference>
<keyword evidence="3" id="KW-1185">Reference proteome</keyword>
<evidence type="ECO:0000313" key="2">
    <source>
        <dbReference type="EMBL" id="NDY90789.1"/>
    </source>
</evidence>
<reference evidence="2 3" key="1">
    <citation type="submission" date="2020-02" db="EMBL/GenBank/DDBJ databases">
        <title>Ideonella bacterium strain TBM-1.</title>
        <authorList>
            <person name="Chen W.-M."/>
        </authorList>
    </citation>
    <scope>NUCLEOTIDE SEQUENCE [LARGE SCALE GENOMIC DNA]</scope>
    <source>
        <strain evidence="2 3">TBM-1</strain>
    </source>
</reference>
<keyword evidence="1" id="KW-0732">Signal</keyword>
<dbReference type="EMBL" id="JAAGOH010000005">
    <property type="protein sequence ID" value="NDY90789.1"/>
    <property type="molecule type" value="Genomic_DNA"/>
</dbReference>
<sequence>MVRAPALTLLALLGVGAQAAAFKAVLLVPQDDPRLERARVERAYLGHPTGPATEAVAVALKEARLELEAVGASLTVDTVPVGDAAAARAAAQKAEKAGAVALLADLPADTLLAAVDAVRLPVLNLSAADDRLRGPDCRAHLLHVAPSERMRADALAQTLVARKWSQVLLLTGPGPQDTTRSAAAQAALKRYGLKLAGAKPYKLSADPRERELANPLLLTQGSHDVVWVVDSDGEFARTLPYRTATPRPVVGDAGLVALAWHAQYERFGAPQVSRRLWRQASRPATAQDWQAWLGAKALAAAVVAAPKGPATAVQQALMAGELDGSKGVPMTFRPWDGQLRQPLLLTDGQGVIGTAPVDGVLHPRNHLDTLGADAPEKLCKARPA</sequence>
<proteinExistence type="predicted"/>
<dbReference type="SUPFAM" id="SSF53822">
    <property type="entry name" value="Periplasmic binding protein-like I"/>
    <property type="match status" value="1"/>
</dbReference>
<feature type="signal peptide" evidence="1">
    <location>
        <begin position="1"/>
        <end position="19"/>
    </location>
</feature>
<name>A0A7C9PG35_9BURK</name>
<protein>
    <submittedName>
        <fullName evidence="2">Branched-chain amino acid ABC transporter substrate-binding protein</fullName>
    </submittedName>
</protein>
<dbReference type="AlphaFoldDB" id="A0A7C9PG35"/>
<comment type="caution">
    <text evidence="2">The sequence shown here is derived from an EMBL/GenBank/DDBJ whole genome shotgun (WGS) entry which is preliminary data.</text>
</comment>
<evidence type="ECO:0000313" key="3">
    <source>
        <dbReference type="Proteomes" id="UP000484255"/>
    </source>
</evidence>
<organism evidence="2 3">
    <name type="scientific">Ideonella livida</name>
    <dbReference type="NCBI Taxonomy" id="2707176"/>
    <lineage>
        <taxon>Bacteria</taxon>
        <taxon>Pseudomonadati</taxon>
        <taxon>Pseudomonadota</taxon>
        <taxon>Betaproteobacteria</taxon>
        <taxon>Burkholderiales</taxon>
        <taxon>Sphaerotilaceae</taxon>
        <taxon>Ideonella</taxon>
    </lineage>
</organism>
<dbReference type="Proteomes" id="UP000484255">
    <property type="component" value="Unassembled WGS sequence"/>
</dbReference>
<accession>A0A7C9PG35</accession>
<feature type="chain" id="PRO_5028956797" evidence="1">
    <location>
        <begin position="20"/>
        <end position="384"/>
    </location>
</feature>